<gene>
    <name evidence="1" type="ORF">SteCoe_10522</name>
</gene>
<dbReference type="Proteomes" id="UP000187209">
    <property type="component" value="Unassembled WGS sequence"/>
</dbReference>
<reference evidence="1 2" key="1">
    <citation type="submission" date="2016-11" db="EMBL/GenBank/DDBJ databases">
        <title>The macronuclear genome of Stentor coeruleus: a giant cell with tiny introns.</title>
        <authorList>
            <person name="Slabodnick M."/>
            <person name="Ruby J.G."/>
            <person name="Reiff S.B."/>
            <person name="Swart E.C."/>
            <person name="Gosai S."/>
            <person name="Prabakaran S."/>
            <person name="Witkowska E."/>
            <person name="Larue G.E."/>
            <person name="Fisher S."/>
            <person name="Freeman R.M."/>
            <person name="Gunawardena J."/>
            <person name="Chu W."/>
            <person name="Stover N.A."/>
            <person name="Gregory B.D."/>
            <person name="Nowacki M."/>
            <person name="Derisi J."/>
            <person name="Roy S.W."/>
            <person name="Marshall W.F."/>
            <person name="Sood P."/>
        </authorList>
    </citation>
    <scope>NUCLEOTIDE SEQUENCE [LARGE SCALE GENOMIC DNA]</scope>
    <source>
        <strain evidence="1">WM001</strain>
    </source>
</reference>
<organism evidence="1 2">
    <name type="scientific">Stentor coeruleus</name>
    <dbReference type="NCBI Taxonomy" id="5963"/>
    <lineage>
        <taxon>Eukaryota</taxon>
        <taxon>Sar</taxon>
        <taxon>Alveolata</taxon>
        <taxon>Ciliophora</taxon>
        <taxon>Postciliodesmatophora</taxon>
        <taxon>Heterotrichea</taxon>
        <taxon>Heterotrichida</taxon>
        <taxon>Stentoridae</taxon>
        <taxon>Stentor</taxon>
    </lineage>
</organism>
<accession>A0A1R2CF85</accession>
<evidence type="ECO:0000313" key="1">
    <source>
        <dbReference type="EMBL" id="OMJ87679.1"/>
    </source>
</evidence>
<dbReference type="AlphaFoldDB" id="A0A1R2CF85"/>
<keyword evidence="2" id="KW-1185">Reference proteome</keyword>
<dbReference type="EMBL" id="MPUH01000170">
    <property type="protein sequence ID" value="OMJ87679.1"/>
    <property type="molecule type" value="Genomic_DNA"/>
</dbReference>
<protein>
    <submittedName>
        <fullName evidence="1">Uncharacterized protein</fullName>
    </submittedName>
</protein>
<sequence>MPKESQNKNSESLNKSQQFYKQLTRKISLVNKRMLNSEIFQDPIEKLEKEALRGCITDRGEAKAKIKTPKKPDMLTLILKSEHKITSNNCILKLPKMPFGKHNTYNENEHFVMRHFLNTELDLNKTQNEDLNEVTKKFHLHEKRKLSTKRNKTGYVKSRNLKPYDTYDMTHGDLKCKREEIILNAYHHDKEKYIKFIYGPQIEEKTPKSTVNKIQQHESVERLHNSIKKTNSELACFFTTKYPILFSHESSRRSERLKVPYLNLNMSAA</sequence>
<evidence type="ECO:0000313" key="2">
    <source>
        <dbReference type="Proteomes" id="UP000187209"/>
    </source>
</evidence>
<name>A0A1R2CF85_9CILI</name>
<comment type="caution">
    <text evidence="1">The sequence shown here is derived from an EMBL/GenBank/DDBJ whole genome shotgun (WGS) entry which is preliminary data.</text>
</comment>
<proteinExistence type="predicted"/>